<dbReference type="EMBL" id="JAODUO010005114">
    <property type="protein sequence ID" value="KAK2141772.1"/>
    <property type="molecule type" value="Genomic_DNA"/>
</dbReference>
<comment type="caution">
    <text evidence="1">The sequence shown here is derived from an EMBL/GenBank/DDBJ whole genome shotgun (WGS) entry which is preliminary data.</text>
</comment>
<proteinExistence type="predicted"/>
<gene>
    <name evidence="1" type="ORF">NP493_5114g00000</name>
</gene>
<name>A0AAD9MQ28_RIDPI</name>
<accession>A0AAD9MQ28</accession>
<evidence type="ECO:0000313" key="2">
    <source>
        <dbReference type="Proteomes" id="UP001209878"/>
    </source>
</evidence>
<keyword evidence="2" id="KW-1185">Reference proteome</keyword>
<evidence type="ECO:0000313" key="1">
    <source>
        <dbReference type="EMBL" id="KAK2141772.1"/>
    </source>
</evidence>
<dbReference type="AlphaFoldDB" id="A0AAD9MQ28"/>
<organism evidence="1 2">
    <name type="scientific">Ridgeia piscesae</name>
    <name type="common">Tubeworm</name>
    <dbReference type="NCBI Taxonomy" id="27915"/>
    <lineage>
        <taxon>Eukaryota</taxon>
        <taxon>Metazoa</taxon>
        <taxon>Spiralia</taxon>
        <taxon>Lophotrochozoa</taxon>
        <taxon>Annelida</taxon>
        <taxon>Polychaeta</taxon>
        <taxon>Sedentaria</taxon>
        <taxon>Canalipalpata</taxon>
        <taxon>Sabellida</taxon>
        <taxon>Siboglinidae</taxon>
        <taxon>Ridgeia</taxon>
    </lineage>
</organism>
<sequence>MSQKMCCWKSFRPLDGLVDVTRSGRYGQEIRRHVSGQSPWPA</sequence>
<reference evidence="1" key="1">
    <citation type="journal article" date="2023" name="Mol. Biol. Evol.">
        <title>Third-Generation Sequencing Reveals the Adaptive Role of the Epigenome in Three Deep-Sea Polychaetes.</title>
        <authorList>
            <person name="Perez M."/>
            <person name="Aroh O."/>
            <person name="Sun Y."/>
            <person name="Lan Y."/>
            <person name="Juniper S.K."/>
            <person name="Young C.R."/>
            <person name="Angers B."/>
            <person name="Qian P.Y."/>
        </authorList>
    </citation>
    <scope>NUCLEOTIDE SEQUENCE</scope>
    <source>
        <strain evidence="1">R07B-5</strain>
    </source>
</reference>
<dbReference type="Proteomes" id="UP001209878">
    <property type="component" value="Unassembled WGS sequence"/>
</dbReference>
<protein>
    <submittedName>
        <fullName evidence="1">Uncharacterized protein</fullName>
    </submittedName>
</protein>